<organism evidence="1 2">
    <name type="scientific">Lindgomyces ingoldianus</name>
    <dbReference type="NCBI Taxonomy" id="673940"/>
    <lineage>
        <taxon>Eukaryota</taxon>
        <taxon>Fungi</taxon>
        <taxon>Dikarya</taxon>
        <taxon>Ascomycota</taxon>
        <taxon>Pezizomycotina</taxon>
        <taxon>Dothideomycetes</taxon>
        <taxon>Pleosporomycetidae</taxon>
        <taxon>Pleosporales</taxon>
        <taxon>Lindgomycetaceae</taxon>
        <taxon>Lindgomyces</taxon>
    </lineage>
</organism>
<sequence length="83" mass="9220">MSHRTSSVYVSGRFSEPMTAQHNFNTQYDTDNPNRAMSSYNRIMHEHTKRQLNMATNSARRRSSGTSPGSSESSLSSISSTSS</sequence>
<accession>A0ACB6Q880</accession>
<gene>
    <name evidence="1" type="ORF">BDR25DRAFT_308161</name>
</gene>
<dbReference type="EMBL" id="MU003563">
    <property type="protein sequence ID" value="KAF2462788.1"/>
    <property type="molecule type" value="Genomic_DNA"/>
</dbReference>
<dbReference type="Proteomes" id="UP000799755">
    <property type="component" value="Unassembled WGS sequence"/>
</dbReference>
<keyword evidence="2" id="KW-1185">Reference proteome</keyword>
<proteinExistence type="predicted"/>
<protein>
    <submittedName>
        <fullName evidence="1">Uncharacterized protein</fullName>
    </submittedName>
</protein>
<comment type="caution">
    <text evidence="1">The sequence shown here is derived from an EMBL/GenBank/DDBJ whole genome shotgun (WGS) entry which is preliminary data.</text>
</comment>
<evidence type="ECO:0000313" key="1">
    <source>
        <dbReference type="EMBL" id="KAF2462788.1"/>
    </source>
</evidence>
<name>A0ACB6Q880_9PLEO</name>
<reference evidence="1" key="1">
    <citation type="journal article" date="2020" name="Stud. Mycol.">
        <title>101 Dothideomycetes genomes: a test case for predicting lifestyles and emergence of pathogens.</title>
        <authorList>
            <person name="Haridas S."/>
            <person name="Albert R."/>
            <person name="Binder M."/>
            <person name="Bloem J."/>
            <person name="Labutti K."/>
            <person name="Salamov A."/>
            <person name="Andreopoulos B."/>
            <person name="Baker S."/>
            <person name="Barry K."/>
            <person name="Bills G."/>
            <person name="Bluhm B."/>
            <person name="Cannon C."/>
            <person name="Castanera R."/>
            <person name="Culley D."/>
            <person name="Daum C."/>
            <person name="Ezra D."/>
            <person name="Gonzalez J."/>
            <person name="Henrissat B."/>
            <person name="Kuo A."/>
            <person name="Liang C."/>
            <person name="Lipzen A."/>
            <person name="Lutzoni F."/>
            <person name="Magnuson J."/>
            <person name="Mondo S."/>
            <person name="Nolan M."/>
            <person name="Ohm R."/>
            <person name="Pangilinan J."/>
            <person name="Park H.-J."/>
            <person name="Ramirez L."/>
            <person name="Alfaro M."/>
            <person name="Sun H."/>
            <person name="Tritt A."/>
            <person name="Yoshinaga Y."/>
            <person name="Zwiers L.-H."/>
            <person name="Turgeon B."/>
            <person name="Goodwin S."/>
            <person name="Spatafora J."/>
            <person name="Crous P."/>
            <person name="Grigoriev I."/>
        </authorList>
    </citation>
    <scope>NUCLEOTIDE SEQUENCE</scope>
    <source>
        <strain evidence="1">ATCC 200398</strain>
    </source>
</reference>
<evidence type="ECO:0000313" key="2">
    <source>
        <dbReference type="Proteomes" id="UP000799755"/>
    </source>
</evidence>